<organism evidence="8 9">
    <name type="scientific">Mycobacterium vicinigordonae</name>
    <dbReference type="NCBI Taxonomy" id="1719132"/>
    <lineage>
        <taxon>Bacteria</taxon>
        <taxon>Bacillati</taxon>
        <taxon>Actinomycetota</taxon>
        <taxon>Actinomycetes</taxon>
        <taxon>Mycobacteriales</taxon>
        <taxon>Mycobacteriaceae</taxon>
        <taxon>Mycobacterium</taxon>
    </lineage>
</organism>
<accession>A0A7D6HUB2</accession>
<evidence type="ECO:0000313" key="9">
    <source>
        <dbReference type="Proteomes" id="UP000510682"/>
    </source>
</evidence>
<dbReference type="PRINTS" id="PR00598">
    <property type="entry name" value="HTHMARR"/>
</dbReference>
<evidence type="ECO:0000313" key="8">
    <source>
        <dbReference type="EMBL" id="QLL07612.1"/>
    </source>
</evidence>
<dbReference type="InterPro" id="IPR036390">
    <property type="entry name" value="WH_DNA-bd_sf"/>
</dbReference>
<reference evidence="9" key="1">
    <citation type="submission" date="2020-07" db="EMBL/GenBank/DDBJ databases">
        <title>Description of Mycobacterium gordonae subsp. intergordonae subsp.nov. and Mycobacterium gordonae subsp. gordonae subsp. nov.</title>
        <authorList>
            <person name="Yu X."/>
        </authorList>
    </citation>
    <scope>NUCLEOTIDE SEQUENCE [LARGE SCALE GENOMIC DNA]</scope>
    <source>
        <strain evidence="9">24</strain>
    </source>
</reference>
<keyword evidence="4" id="KW-0238">DNA-binding</keyword>
<dbReference type="Gene3D" id="1.10.10.10">
    <property type="entry name" value="Winged helix-like DNA-binding domain superfamily/Winged helix DNA-binding domain"/>
    <property type="match status" value="1"/>
</dbReference>
<dbReference type="PROSITE" id="PS50995">
    <property type="entry name" value="HTH_MARR_2"/>
    <property type="match status" value="1"/>
</dbReference>
<keyword evidence="3" id="KW-0805">Transcription regulation</keyword>
<evidence type="ECO:0000256" key="3">
    <source>
        <dbReference type="ARBA" id="ARBA00023015"/>
    </source>
</evidence>
<evidence type="ECO:0000256" key="5">
    <source>
        <dbReference type="ARBA" id="ARBA00023163"/>
    </source>
</evidence>
<keyword evidence="5" id="KW-0804">Transcription</keyword>
<dbReference type="PANTHER" id="PTHR33164:SF5">
    <property type="entry name" value="ORGANIC HYDROPEROXIDE RESISTANCE TRANSCRIPTIONAL REGULATOR"/>
    <property type="match status" value="1"/>
</dbReference>
<evidence type="ECO:0000256" key="6">
    <source>
        <dbReference type="SAM" id="MobiDB-lite"/>
    </source>
</evidence>
<dbReference type="PANTHER" id="PTHR33164">
    <property type="entry name" value="TRANSCRIPTIONAL REGULATOR, MARR FAMILY"/>
    <property type="match status" value="1"/>
</dbReference>
<evidence type="ECO:0000256" key="2">
    <source>
        <dbReference type="ARBA" id="ARBA00022490"/>
    </source>
</evidence>
<keyword evidence="2" id="KW-0963">Cytoplasm</keyword>
<dbReference type="InterPro" id="IPR036388">
    <property type="entry name" value="WH-like_DNA-bd_sf"/>
</dbReference>
<dbReference type="AlphaFoldDB" id="A0A7D6HUB2"/>
<dbReference type="GO" id="GO:0003700">
    <property type="term" value="F:DNA-binding transcription factor activity"/>
    <property type="evidence" value="ECO:0007669"/>
    <property type="project" value="InterPro"/>
</dbReference>
<name>A0A7D6HUB2_9MYCO</name>
<dbReference type="GO" id="GO:0003677">
    <property type="term" value="F:DNA binding"/>
    <property type="evidence" value="ECO:0007669"/>
    <property type="project" value="UniProtKB-KW"/>
</dbReference>
<dbReference type="Proteomes" id="UP000510682">
    <property type="component" value="Chromosome"/>
</dbReference>
<dbReference type="KEGG" id="mgor:H0P51_00860"/>
<gene>
    <name evidence="8" type="ORF">H0P51_00860</name>
</gene>
<dbReference type="RefSeq" id="WP_180916193.1">
    <property type="nucleotide sequence ID" value="NZ_CP059165.1"/>
</dbReference>
<feature type="domain" description="HTH marR-type" evidence="7">
    <location>
        <begin position="14"/>
        <end position="155"/>
    </location>
</feature>
<keyword evidence="9" id="KW-1185">Reference proteome</keyword>
<dbReference type="EMBL" id="CP059165">
    <property type="protein sequence ID" value="QLL07612.1"/>
    <property type="molecule type" value="Genomic_DNA"/>
</dbReference>
<reference evidence="9" key="2">
    <citation type="submission" date="2023-07" db="EMBL/GenBank/DDBJ databases">
        <title>Description of Mycobacterium gordonae subsp. intergordonae subsp.nov. and Mycobacterium gordonae subsp. gordonae subsp. nov.</title>
        <authorList>
            <person name="Huang H."/>
        </authorList>
    </citation>
    <scope>NUCLEOTIDE SEQUENCE [LARGE SCALE GENOMIC DNA]</scope>
    <source>
        <strain evidence="9">24</strain>
    </source>
</reference>
<protein>
    <submittedName>
        <fullName evidence="8">MarR family transcriptional regulator</fullName>
    </submittedName>
</protein>
<dbReference type="InterPro" id="IPR055166">
    <property type="entry name" value="Transc_reg_Sar_Rot_HTH"/>
</dbReference>
<dbReference type="SUPFAM" id="SSF46785">
    <property type="entry name" value="Winged helix' DNA-binding domain"/>
    <property type="match status" value="1"/>
</dbReference>
<dbReference type="SMART" id="SM00347">
    <property type="entry name" value="HTH_MARR"/>
    <property type="match status" value="1"/>
</dbReference>
<feature type="region of interest" description="Disordered" evidence="6">
    <location>
        <begin position="161"/>
        <end position="181"/>
    </location>
</feature>
<evidence type="ECO:0000256" key="4">
    <source>
        <dbReference type="ARBA" id="ARBA00023125"/>
    </source>
</evidence>
<evidence type="ECO:0000259" key="7">
    <source>
        <dbReference type="PROSITE" id="PS50995"/>
    </source>
</evidence>
<dbReference type="Pfam" id="PF22381">
    <property type="entry name" value="Staph_reg_Sar_Rot"/>
    <property type="match status" value="1"/>
</dbReference>
<comment type="subcellular location">
    <subcellularLocation>
        <location evidence="1">Cytoplasm</location>
    </subcellularLocation>
</comment>
<dbReference type="GO" id="GO:0006950">
    <property type="term" value="P:response to stress"/>
    <property type="evidence" value="ECO:0007669"/>
    <property type="project" value="TreeGrafter"/>
</dbReference>
<evidence type="ECO:0000256" key="1">
    <source>
        <dbReference type="ARBA" id="ARBA00004496"/>
    </source>
</evidence>
<dbReference type="InterPro" id="IPR000835">
    <property type="entry name" value="HTH_MarR-typ"/>
</dbReference>
<sequence>MAPNVADIDPLSLEHQVCFALAVTNRAVLAVYRPLLEPLGLTHPQYLVMLALWDHAKSQATAESGANALSVKDIAALLQMDSATLSPMLKRLQAQGLITRTRSTTDERATHVELTRQGHDLRRQALKVPPAVVERLGVELSELEHLREVLVKINGAALAAGALDPSPPAENQFTDAVRTTR</sequence>
<dbReference type="InterPro" id="IPR039422">
    <property type="entry name" value="MarR/SlyA-like"/>
</dbReference>
<dbReference type="GO" id="GO:0005737">
    <property type="term" value="C:cytoplasm"/>
    <property type="evidence" value="ECO:0007669"/>
    <property type="project" value="UniProtKB-SubCell"/>
</dbReference>
<proteinExistence type="predicted"/>
<feature type="compositionally biased region" description="Polar residues" evidence="6">
    <location>
        <begin position="169"/>
        <end position="181"/>
    </location>
</feature>